<keyword evidence="1" id="KW-0934">Plastid</keyword>
<organism evidence="1">
    <name type="scientific">Pterocladiophila hemisphaerica</name>
    <dbReference type="NCBI Taxonomy" id="2712948"/>
    <lineage>
        <taxon>Eukaryota</taxon>
        <taxon>Rhodophyta</taxon>
        <taxon>Florideophyceae</taxon>
        <taxon>Rhodymeniophycidae</taxon>
        <taxon>Gracilariales</taxon>
        <taxon>Pterocladiophilaceae</taxon>
        <taxon>Pterocladiophila</taxon>
    </lineage>
</organism>
<dbReference type="EMBL" id="MT117918">
    <property type="protein sequence ID" value="QJH88397.1"/>
    <property type="molecule type" value="Genomic_DNA"/>
</dbReference>
<geneLocation type="chloroplast" evidence="1"/>
<evidence type="ECO:0000313" key="1">
    <source>
        <dbReference type="EMBL" id="QJH88397.1"/>
    </source>
</evidence>
<reference evidence="1" key="1">
    <citation type="journal article" date="2020" name="J. Phycol.">
        <title>The Organelle Genomes in the Photosynthetic Red Algal Parasite Pterocladiophila hemisphaerica (Florideophyceae, Rhodophyta) Have Elevated Substitution Rates and Extreme Gene Loss in the Plastid Genome.</title>
        <authorList>
            <person name="Preuss M."/>
            <person name="Verbruggen H."/>
            <person name="Zuccarello G.C."/>
        </authorList>
    </citation>
    <scope>NUCLEOTIDE SEQUENCE</scope>
</reference>
<accession>A0A6M3WX33</accession>
<proteinExistence type="predicted"/>
<name>A0A6M3WX33_9FLOR</name>
<keyword evidence="1" id="KW-0150">Chloroplast</keyword>
<evidence type="ECO:0008006" key="2">
    <source>
        <dbReference type="Google" id="ProtNLM"/>
    </source>
</evidence>
<gene>
    <name evidence="1" type="primary">orf151</name>
</gene>
<dbReference type="AlphaFoldDB" id="A0A6M3WX33"/>
<sequence>MKRSFIKSWSSLPWNQINQKIFILQHKIHQMSKICNFVLMTKYQNILLNSIEIKVKMIQIIALLKNKNNNWKNFFLQILFHTDFYLSRIILIKNHIEQIILYYCLEPEWKNRLYYKQFGSISSSFKQRVSLTKYIQAYILNILNKQSFFFY</sequence>
<protein>
    <recommendedName>
        <fullName evidence="2">Reverse transcriptase N-terminal domain-containing protein</fullName>
    </recommendedName>
</protein>